<dbReference type="EC" id="1.5.1.5" evidence="12"/>
<comment type="pathway">
    <text evidence="1 12">One-carbon metabolism; tetrahydrofolate interconversion.</text>
</comment>
<evidence type="ECO:0000256" key="11">
    <source>
        <dbReference type="ARBA" id="ARBA00023268"/>
    </source>
</evidence>
<dbReference type="PANTHER" id="PTHR48099:SF5">
    <property type="entry name" value="C-1-TETRAHYDROFOLATE SYNTHASE, CYTOPLASMIC"/>
    <property type="match status" value="1"/>
</dbReference>
<keyword evidence="5 12" id="KW-0658">Purine biosynthesis</keyword>
<dbReference type="Gene3D" id="3.40.50.10860">
    <property type="entry name" value="Leucine Dehydrogenase, chain A, domain 1"/>
    <property type="match status" value="1"/>
</dbReference>
<evidence type="ECO:0000256" key="6">
    <source>
        <dbReference type="ARBA" id="ARBA00022801"/>
    </source>
</evidence>
<keyword evidence="16" id="KW-1185">Reference proteome</keyword>
<keyword evidence="7 12" id="KW-0521">NADP</keyword>
<dbReference type="GO" id="GO:0005829">
    <property type="term" value="C:cytosol"/>
    <property type="evidence" value="ECO:0007669"/>
    <property type="project" value="TreeGrafter"/>
</dbReference>
<keyword evidence="6 12" id="KW-0378">Hydrolase</keyword>
<sequence>MGKIIDGTKIAKSYKEEIKKFTDKLISDGKRVPCAAAIIVGNDGGSSYYLKSVMKNCSVLGVTIKDYRFPQEVTEQELEAAITNLNNDKNVDGIMLFLPLPKHINSKHITSLISYKKDIDCLTDLNNGKFYKGEESFIPCTPNSVVKLIENCGMDMEGKNAVILGRSNIVGKPLVQLLLQKNCTVTVCHSKTKELSKVCSNADILISCTGKPGLVTKEFLKEGAVVIDVGTTSVNGKITGDVVFEEVIEKASYITPVPGGVGAVTTTMLIRNICEAYRKNVY</sequence>
<dbReference type="PANTHER" id="PTHR48099">
    <property type="entry name" value="C-1-TETRAHYDROFOLATE SYNTHASE, CYTOPLASMIC-RELATED"/>
    <property type="match status" value="1"/>
</dbReference>
<organism evidence="15 16">
    <name type="scientific">Clostridium oryzae</name>
    <dbReference type="NCBI Taxonomy" id="1450648"/>
    <lineage>
        <taxon>Bacteria</taxon>
        <taxon>Bacillati</taxon>
        <taxon>Bacillota</taxon>
        <taxon>Clostridia</taxon>
        <taxon>Eubacteriales</taxon>
        <taxon>Clostridiaceae</taxon>
        <taxon>Clostridium</taxon>
    </lineage>
</organism>
<keyword evidence="10 12" id="KW-0486">Methionine biosynthesis</keyword>
<proteinExistence type="inferred from homology"/>
<dbReference type="STRING" id="1450648.CLORY_12840"/>
<keyword evidence="3 12" id="KW-0554">One-carbon metabolism</keyword>
<dbReference type="EC" id="3.5.4.9" evidence="12"/>
<evidence type="ECO:0000259" key="13">
    <source>
        <dbReference type="Pfam" id="PF00763"/>
    </source>
</evidence>
<keyword evidence="9 12" id="KW-0368">Histidine biosynthesis</keyword>
<protein>
    <recommendedName>
        <fullName evidence="12">Bifunctional protein FolD</fullName>
    </recommendedName>
    <domain>
        <recommendedName>
            <fullName evidence="12">Methylenetetrahydrofolate dehydrogenase</fullName>
            <ecNumber evidence="12">1.5.1.5</ecNumber>
        </recommendedName>
    </domain>
    <domain>
        <recommendedName>
            <fullName evidence="12">Methenyltetrahydrofolate cyclohydrolase</fullName>
            <ecNumber evidence="12">3.5.4.9</ecNumber>
        </recommendedName>
    </domain>
</protein>
<dbReference type="PRINTS" id="PR00085">
    <property type="entry name" value="THFDHDRGNASE"/>
</dbReference>
<dbReference type="InterPro" id="IPR000672">
    <property type="entry name" value="THF_DH/CycHdrlase"/>
</dbReference>
<keyword evidence="4 12" id="KW-0028">Amino-acid biosynthesis</keyword>
<evidence type="ECO:0000256" key="4">
    <source>
        <dbReference type="ARBA" id="ARBA00022605"/>
    </source>
</evidence>
<dbReference type="GO" id="GO:0009086">
    <property type="term" value="P:methionine biosynthetic process"/>
    <property type="evidence" value="ECO:0007669"/>
    <property type="project" value="UniProtKB-KW"/>
</dbReference>
<feature type="domain" description="Tetrahydrofolate dehydrogenase/cyclohydrolase catalytic" evidence="13">
    <location>
        <begin position="5"/>
        <end position="120"/>
    </location>
</feature>
<dbReference type="GO" id="GO:0006164">
    <property type="term" value="P:purine nucleotide biosynthetic process"/>
    <property type="evidence" value="ECO:0007669"/>
    <property type="project" value="UniProtKB-KW"/>
</dbReference>
<dbReference type="UniPathway" id="UPA00193"/>
<dbReference type="Pfam" id="PF02882">
    <property type="entry name" value="THF_DHG_CYH_C"/>
    <property type="match status" value="1"/>
</dbReference>
<dbReference type="CDD" id="cd01080">
    <property type="entry name" value="NAD_bind_m-THF_DH_Cyclohyd"/>
    <property type="match status" value="1"/>
</dbReference>
<keyword evidence="8 12" id="KW-0560">Oxidoreductase</keyword>
<evidence type="ECO:0000256" key="10">
    <source>
        <dbReference type="ARBA" id="ARBA00023167"/>
    </source>
</evidence>
<dbReference type="FunFam" id="3.40.50.10860:FF:000005">
    <property type="entry name" value="C-1-tetrahydrofolate synthase, cytoplasmic, putative"/>
    <property type="match status" value="1"/>
</dbReference>
<dbReference type="GO" id="GO:0035999">
    <property type="term" value="P:tetrahydrofolate interconversion"/>
    <property type="evidence" value="ECO:0007669"/>
    <property type="project" value="UniProtKB-UniRule"/>
</dbReference>
<comment type="caution">
    <text evidence="15">The sequence shown here is derived from an EMBL/GenBank/DDBJ whole genome shotgun (WGS) entry which is preliminary data.</text>
</comment>
<reference evidence="15 16" key="1">
    <citation type="submission" date="2017-03" db="EMBL/GenBank/DDBJ databases">
        <title>Genome sequence of Clostridium oryzae DSM 28571.</title>
        <authorList>
            <person name="Poehlein A."/>
            <person name="Daniel R."/>
        </authorList>
    </citation>
    <scope>NUCLEOTIDE SEQUENCE [LARGE SCALE GENOMIC DNA]</scope>
    <source>
        <strain evidence="15 16">DSM 28571</strain>
    </source>
</reference>
<name>A0A1V4IT52_9CLOT</name>
<dbReference type="AlphaFoldDB" id="A0A1V4IT52"/>
<evidence type="ECO:0000313" key="16">
    <source>
        <dbReference type="Proteomes" id="UP000190080"/>
    </source>
</evidence>
<keyword evidence="11 12" id="KW-0511">Multifunctional enzyme</keyword>
<feature type="domain" description="Tetrahydrofolate dehydrogenase/cyclohydrolase NAD(P)-binding" evidence="14">
    <location>
        <begin position="139"/>
        <end position="280"/>
    </location>
</feature>
<dbReference type="NCBIfam" id="NF010769">
    <property type="entry name" value="PRK14172.1"/>
    <property type="match status" value="1"/>
</dbReference>
<evidence type="ECO:0000259" key="14">
    <source>
        <dbReference type="Pfam" id="PF02882"/>
    </source>
</evidence>
<dbReference type="Gene3D" id="3.40.50.720">
    <property type="entry name" value="NAD(P)-binding Rossmann-like Domain"/>
    <property type="match status" value="1"/>
</dbReference>
<dbReference type="Pfam" id="PF00763">
    <property type="entry name" value="THF_DHG_CYH"/>
    <property type="match status" value="1"/>
</dbReference>
<dbReference type="Proteomes" id="UP000190080">
    <property type="component" value="Unassembled WGS sequence"/>
</dbReference>
<evidence type="ECO:0000256" key="3">
    <source>
        <dbReference type="ARBA" id="ARBA00022563"/>
    </source>
</evidence>
<dbReference type="FunFam" id="3.40.50.720:FF:000006">
    <property type="entry name" value="Bifunctional protein FolD"/>
    <property type="match status" value="1"/>
</dbReference>
<comment type="similarity">
    <text evidence="12">Belongs to the tetrahydrofolate dehydrogenase/cyclohydrolase family.</text>
</comment>
<dbReference type="SUPFAM" id="SSF51735">
    <property type="entry name" value="NAD(P)-binding Rossmann-fold domains"/>
    <property type="match status" value="1"/>
</dbReference>
<dbReference type="SUPFAM" id="SSF53223">
    <property type="entry name" value="Aminoacid dehydrogenase-like, N-terminal domain"/>
    <property type="match status" value="1"/>
</dbReference>
<dbReference type="InterPro" id="IPR020631">
    <property type="entry name" value="THF_DH/CycHdrlase_NAD-bd_dom"/>
</dbReference>
<gene>
    <name evidence="12 15" type="primary">folD</name>
    <name evidence="15" type="ORF">CLORY_12840</name>
</gene>
<dbReference type="InterPro" id="IPR020630">
    <property type="entry name" value="THF_DH/CycHdrlase_cat_dom"/>
</dbReference>
<evidence type="ECO:0000256" key="12">
    <source>
        <dbReference type="HAMAP-Rule" id="MF_01576"/>
    </source>
</evidence>
<comment type="subunit">
    <text evidence="2 12">Homodimer.</text>
</comment>
<evidence type="ECO:0000313" key="15">
    <source>
        <dbReference type="EMBL" id="OPJ63201.1"/>
    </source>
</evidence>
<dbReference type="InterPro" id="IPR036291">
    <property type="entry name" value="NAD(P)-bd_dom_sf"/>
</dbReference>
<evidence type="ECO:0000256" key="8">
    <source>
        <dbReference type="ARBA" id="ARBA00023002"/>
    </source>
</evidence>
<evidence type="ECO:0000256" key="5">
    <source>
        <dbReference type="ARBA" id="ARBA00022755"/>
    </source>
</evidence>
<comment type="caution">
    <text evidence="12">Lacks conserved residue(s) required for the propagation of feature annotation.</text>
</comment>
<comment type="catalytic activity">
    <reaction evidence="12">
        <text>(6R)-5,10-methenyltetrahydrofolate + H2O = (6R)-10-formyltetrahydrofolate + H(+)</text>
        <dbReference type="Rhea" id="RHEA:23700"/>
        <dbReference type="ChEBI" id="CHEBI:15377"/>
        <dbReference type="ChEBI" id="CHEBI:15378"/>
        <dbReference type="ChEBI" id="CHEBI:57455"/>
        <dbReference type="ChEBI" id="CHEBI:195366"/>
        <dbReference type="EC" id="3.5.4.9"/>
    </reaction>
</comment>
<dbReference type="OrthoDB" id="9803580at2"/>
<evidence type="ECO:0000256" key="7">
    <source>
        <dbReference type="ARBA" id="ARBA00022857"/>
    </source>
</evidence>
<dbReference type="HAMAP" id="MF_01576">
    <property type="entry name" value="THF_DHG_CYH"/>
    <property type="match status" value="1"/>
</dbReference>
<feature type="binding site" evidence="12">
    <location>
        <begin position="165"/>
        <end position="167"/>
    </location>
    <ligand>
        <name>NADP(+)</name>
        <dbReference type="ChEBI" id="CHEBI:58349"/>
    </ligand>
</feature>
<dbReference type="GO" id="GO:0004488">
    <property type="term" value="F:methylenetetrahydrofolate dehydrogenase (NADP+) activity"/>
    <property type="evidence" value="ECO:0007669"/>
    <property type="project" value="UniProtKB-UniRule"/>
</dbReference>
<dbReference type="GO" id="GO:0000105">
    <property type="term" value="P:L-histidine biosynthetic process"/>
    <property type="evidence" value="ECO:0007669"/>
    <property type="project" value="UniProtKB-KW"/>
</dbReference>
<feature type="binding site" evidence="12">
    <location>
        <position position="231"/>
    </location>
    <ligand>
        <name>NADP(+)</name>
        <dbReference type="ChEBI" id="CHEBI:58349"/>
    </ligand>
</feature>
<evidence type="ECO:0000256" key="9">
    <source>
        <dbReference type="ARBA" id="ARBA00023102"/>
    </source>
</evidence>
<accession>A0A1V4IT52</accession>
<comment type="catalytic activity">
    <reaction evidence="12">
        <text>(6R)-5,10-methylene-5,6,7,8-tetrahydrofolate + NADP(+) = (6R)-5,10-methenyltetrahydrofolate + NADPH</text>
        <dbReference type="Rhea" id="RHEA:22812"/>
        <dbReference type="ChEBI" id="CHEBI:15636"/>
        <dbReference type="ChEBI" id="CHEBI:57455"/>
        <dbReference type="ChEBI" id="CHEBI:57783"/>
        <dbReference type="ChEBI" id="CHEBI:58349"/>
        <dbReference type="EC" id="1.5.1.5"/>
    </reaction>
</comment>
<evidence type="ECO:0000256" key="2">
    <source>
        <dbReference type="ARBA" id="ARBA00011738"/>
    </source>
</evidence>
<dbReference type="EMBL" id="MZGV01000010">
    <property type="protein sequence ID" value="OPJ63201.1"/>
    <property type="molecule type" value="Genomic_DNA"/>
</dbReference>
<comment type="function">
    <text evidence="12">Catalyzes the oxidation of 5,10-methylenetetrahydrofolate to 5,10-methenyltetrahydrofolate and then the hydrolysis of 5,10-methenyltetrahydrofolate to 10-formyltetrahydrofolate.</text>
</comment>
<evidence type="ECO:0000256" key="1">
    <source>
        <dbReference type="ARBA" id="ARBA00004777"/>
    </source>
</evidence>
<dbReference type="RefSeq" id="WP_079422701.1">
    <property type="nucleotide sequence ID" value="NZ_MZGV01000010.1"/>
</dbReference>
<dbReference type="GO" id="GO:0004477">
    <property type="term" value="F:methenyltetrahydrofolate cyclohydrolase activity"/>
    <property type="evidence" value="ECO:0007669"/>
    <property type="project" value="UniProtKB-UniRule"/>
</dbReference>
<dbReference type="InterPro" id="IPR046346">
    <property type="entry name" value="Aminoacid_DH-like_N_sf"/>
</dbReference>